<name>A0A1U7M727_TISCR</name>
<dbReference type="OrthoDB" id="9796032at2"/>
<dbReference type="RefSeq" id="WP_075725362.1">
    <property type="nucleotide sequence ID" value="NZ_LTDM01000011.1"/>
</dbReference>
<evidence type="ECO:0000259" key="3">
    <source>
        <dbReference type="Pfam" id="PF13023"/>
    </source>
</evidence>
<dbReference type="Pfam" id="PF13023">
    <property type="entry name" value="HD_3"/>
    <property type="match status" value="1"/>
</dbReference>
<proteinExistence type="predicted"/>
<dbReference type="SUPFAM" id="SSF109604">
    <property type="entry name" value="HD-domain/PDEase-like"/>
    <property type="match status" value="1"/>
</dbReference>
<evidence type="ECO:0000256" key="2">
    <source>
        <dbReference type="ARBA" id="ARBA00022801"/>
    </source>
</evidence>
<comment type="caution">
    <text evidence="4">The sequence shown here is derived from an EMBL/GenBank/DDBJ whole genome shotgun (WGS) entry which is preliminary data.</text>
</comment>
<dbReference type="Gene3D" id="1.10.3210.10">
    <property type="entry name" value="Hypothetical protein af1432"/>
    <property type="match status" value="1"/>
</dbReference>
<dbReference type="InterPro" id="IPR006674">
    <property type="entry name" value="HD_domain"/>
</dbReference>
<evidence type="ECO:0000256" key="1">
    <source>
        <dbReference type="ARBA" id="ARBA00022723"/>
    </source>
</evidence>
<dbReference type="PANTHER" id="PTHR11845">
    <property type="entry name" value="5'-DEOXYNUCLEOTIDASE HDDC2"/>
    <property type="match status" value="1"/>
</dbReference>
<evidence type="ECO:0000313" key="5">
    <source>
        <dbReference type="Proteomes" id="UP000186112"/>
    </source>
</evidence>
<keyword evidence="1" id="KW-0479">Metal-binding</keyword>
<accession>A0A1U7M727</accession>
<keyword evidence="5" id="KW-1185">Reference proteome</keyword>
<evidence type="ECO:0000313" key="4">
    <source>
        <dbReference type="EMBL" id="OLS03091.1"/>
    </source>
</evidence>
<dbReference type="InterPro" id="IPR039356">
    <property type="entry name" value="YfbR/HDDC2"/>
</dbReference>
<dbReference type="GO" id="GO:0005737">
    <property type="term" value="C:cytoplasm"/>
    <property type="evidence" value="ECO:0007669"/>
    <property type="project" value="TreeGrafter"/>
</dbReference>
<organism evidence="4 5">
    <name type="scientific">Tissierella creatinophila DSM 6911</name>
    <dbReference type="NCBI Taxonomy" id="1123403"/>
    <lineage>
        <taxon>Bacteria</taxon>
        <taxon>Bacillati</taxon>
        <taxon>Bacillota</taxon>
        <taxon>Tissierellia</taxon>
        <taxon>Tissierellales</taxon>
        <taxon>Tissierellaceae</taxon>
        <taxon>Tissierella</taxon>
    </lineage>
</organism>
<dbReference type="GO" id="GO:0046872">
    <property type="term" value="F:metal ion binding"/>
    <property type="evidence" value="ECO:0007669"/>
    <property type="project" value="UniProtKB-KW"/>
</dbReference>
<keyword evidence="2" id="KW-0378">Hydrolase</keyword>
<reference evidence="4 5" key="1">
    <citation type="submission" date="2016-02" db="EMBL/GenBank/DDBJ databases">
        <title>Genome sequence of Tissierella creatinophila DSM 6911.</title>
        <authorList>
            <person name="Poehlein A."/>
            <person name="Daniel R."/>
        </authorList>
    </citation>
    <scope>NUCLEOTIDE SEQUENCE [LARGE SCALE GENOMIC DNA]</scope>
    <source>
        <strain evidence="4 5">DSM 6911</strain>
    </source>
</reference>
<protein>
    <recommendedName>
        <fullName evidence="3">HD domain-containing protein</fullName>
    </recommendedName>
</protein>
<gene>
    <name evidence="4" type="ORF">TICRE_07870</name>
</gene>
<dbReference type="GO" id="GO:0002953">
    <property type="term" value="F:5'-deoxynucleotidase activity"/>
    <property type="evidence" value="ECO:0007669"/>
    <property type="project" value="InterPro"/>
</dbReference>
<feature type="domain" description="HD" evidence="3">
    <location>
        <begin position="17"/>
        <end position="168"/>
    </location>
</feature>
<dbReference type="AlphaFoldDB" id="A0A1U7M727"/>
<sequence length="197" mass="23060">MVDENLLKDIEFVVELDRMKTILRQTSIIGEERREDDAQHSWHISIMAMILSEYSNKKIDVFKTIKMLLIHDLVELHAGDTFCFDKEANKGKREREEEAIESISKSLSNGKGVEIKTLWTEFEDMDTDEAIFAASMDRLQPMLNNYNNEGGTWKKFNISKKDIYKRIEPVKYSSDKLWDFAKFMIEDAHKKGLITKE</sequence>
<dbReference type="PANTHER" id="PTHR11845:SF13">
    <property type="entry name" value="5'-DEOXYNUCLEOTIDASE HDDC2"/>
    <property type="match status" value="1"/>
</dbReference>
<dbReference type="EMBL" id="LTDM01000011">
    <property type="protein sequence ID" value="OLS03091.1"/>
    <property type="molecule type" value="Genomic_DNA"/>
</dbReference>
<dbReference type="Proteomes" id="UP000186112">
    <property type="component" value="Unassembled WGS sequence"/>
</dbReference>